<dbReference type="Pfam" id="PF00975">
    <property type="entry name" value="Thioesterase"/>
    <property type="match status" value="1"/>
</dbReference>
<dbReference type="EMBL" id="JBHMAU010000129">
    <property type="protein sequence ID" value="MFB9777729.1"/>
    <property type="molecule type" value="Genomic_DNA"/>
</dbReference>
<proteinExistence type="inferred from homology"/>
<comment type="similarity">
    <text evidence="1">Belongs to the thioesterase family.</text>
</comment>
<dbReference type="PANTHER" id="PTHR11487">
    <property type="entry name" value="THIOESTERASE"/>
    <property type="match status" value="1"/>
</dbReference>
<sequence>MTRVLISLPGTGPAAAPALMCFPPAGAGASFCRSLTARLPGPEGGQLFSAVWAVQYPGRESRQREPHTFTCSERSGEAAAAIRAQLSGSAGVVLLGHSFGAHVAFDTAHQLTTEGFPVAGLILSGCAAQVPAPGHRLHPDPHTSTAEALLTWVRELGGLPAALLACDELLALTEAALRADLIAAEAPAAPAAAVLDVPLLLLSADDDPLVPPAAMDYWAARTRAGVTRASLHGGHHGLLRDVSWQHTAAAWLDRLPTGDGAVSAGTRRP</sequence>
<evidence type="ECO:0000259" key="2">
    <source>
        <dbReference type="Pfam" id="PF00975"/>
    </source>
</evidence>
<evidence type="ECO:0000313" key="3">
    <source>
        <dbReference type="EMBL" id="MFB9777729.1"/>
    </source>
</evidence>
<accession>A0ABV5X5V8</accession>
<dbReference type="RefSeq" id="WP_376841711.1">
    <property type="nucleotide sequence ID" value="NZ_JBHMAU010000129.1"/>
</dbReference>
<evidence type="ECO:0000256" key="1">
    <source>
        <dbReference type="ARBA" id="ARBA00007169"/>
    </source>
</evidence>
<dbReference type="Proteomes" id="UP001589707">
    <property type="component" value="Unassembled WGS sequence"/>
</dbReference>
<organism evidence="3 4">
    <name type="scientific">Brevibacterium otitidis</name>
    <dbReference type="NCBI Taxonomy" id="53364"/>
    <lineage>
        <taxon>Bacteria</taxon>
        <taxon>Bacillati</taxon>
        <taxon>Actinomycetota</taxon>
        <taxon>Actinomycetes</taxon>
        <taxon>Micrococcales</taxon>
        <taxon>Brevibacteriaceae</taxon>
        <taxon>Brevibacterium</taxon>
    </lineage>
</organism>
<name>A0ABV5X5V8_9MICO</name>
<feature type="domain" description="Thioesterase" evidence="2">
    <location>
        <begin position="18"/>
        <end position="240"/>
    </location>
</feature>
<dbReference type="InterPro" id="IPR012223">
    <property type="entry name" value="TEII"/>
</dbReference>
<keyword evidence="4" id="KW-1185">Reference proteome</keyword>
<gene>
    <name evidence="3" type="ORF">ACFFN1_15235</name>
</gene>
<dbReference type="Gene3D" id="3.40.50.1820">
    <property type="entry name" value="alpha/beta hydrolase"/>
    <property type="match status" value="1"/>
</dbReference>
<dbReference type="PANTHER" id="PTHR11487:SF0">
    <property type="entry name" value="S-ACYL FATTY ACID SYNTHASE THIOESTERASE, MEDIUM CHAIN"/>
    <property type="match status" value="1"/>
</dbReference>
<evidence type="ECO:0000313" key="4">
    <source>
        <dbReference type="Proteomes" id="UP001589707"/>
    </source>
</evidence>
<dbReference type="SUPFAM" id="SSF53474">
    <property type="entry name" value="alpha/beta-Hydrolases"/>
    <property type="match status" value="1"/>
</dbReference>
<reference evidence="3 4" key="1">
    <citation type="submission" date="2024-09" db="EMBL/GenBank/DDBJ databases">
        <authorList>
            <person name="Sun Q."/>
            <person name="Mori K."/>
        </authorList>
    </citation>
    <scope>NUCLEOTIDE SEQUENCE [LARGE SCALE GENOMIC DNA]</scope>
    <source>
        <strain evidence="3 4">JCM 11683</strain>
    </source>
</reference>
<protein>
    <submittedName>
        <fullName evidence="3">Thioesterase II family protein</fullName>
    </submittedName>
</protein>
<dbReference type="InterPro" id="IPR029058">
    <property type="entry name" value="AB_hydrolase_fold"/>
</dbReference>
<comment type="caution">
    <text evidence="3">The sequence shown here is derived from an EMBL/GenBank/DDBJ whole genome shotgun (WGS) entry which is preliminary data.</text>
</comment>
<dbReference type="InterPro" id="IPR001031">
    <property type="entry name" value="Thioesterase"/>
</dbReference>